<reference evidence="3 4" key="1">
    <citation type="submission" date="2023-04" db="EMBL/GenBank/DDBJ databases">
        <title>Marinoamorphus aggregata gen. nov., sp. Nov., isolate from tissue of brittle star Ophioplocus japonicus.</title>
        <authorList>
            <person name="Kawano K."/>
            <person name="Sawayama S."/>
            <person name="Nakagawa S."/>
        </authorList>
    </citation>
    <scope>NUCLEOTIDE SEQUENCE [LARGE SCALE GENOMIC DNA]</scope>
    <source>
        <strain evidence="3 4">NKW23</strain>
    </source>
</reference>
<name>A0ABQ6LGX1_9RHOB</name>
<evidence type="ECO:0000313" key="3">
    <source>
        <dbReference type="EMBL" id="GMG81671.1"/>
    </source>
</evidence>
<sequence length="126" mass="12864">MTFRAVLPLALAAALAAAGPALAGAGSGSFTGQSSHVTSGSVEVVETDAGWEIRLGADFSFDGAPDPRVAFGKGGKFADGTDFEPLRQNSGAQVYAVPAGIDPAEFDTVVIWCRKFSVPLGYAALE</sequence>
<feature type="signal peptide" evidence="1">
    <location>
        <begin position="1"/>
        <end position="23"/>
    </location>
</feature>
<dbReference type="Proteomes" id="UP001239909">
    <property type="component" value="Unassembled WGS sequence"/>
</dbReference>
<accession>A0ABQ6LGX1</accession>
<dbReference type="EMBL" id="BSYI01000005">
    <property type="protein sequence ID" value="GMG81671.1"/>
    <property type="molecule type" value="Genomic_DNA"/>
</dbReference>
<evidence type="ECO:0000259" key="2">
    <source>
        <dbReference type="PROSITE" id="PS51549"/>
    </source>
</evidence>
<dbReference type="PROSITE" id="PS51549">
    <property type="entry name" value="DM13"/>
    <property type="match status" value="1"/>
</dbReference>
<evidence type="ECO:0000256" key="1">
    <source>
        <dbReference type="SAM" id="SignalP"/>
    </source>
</evidence>
<dbReference type="Pfam" id="PF10517">
    <property type="entry name" value="DM13"/>
    <property type="match status" value="1"/>
</dbReference>
<gene>
    <name evidence="3" type="ORF">LNKW23_08840</name>
</gene>
<keyword evidence="1" id="KW-0732">Signal</keyword>
<comment type="caution">
    <text evidence="3">The sequence shown here is derived from an EMBL/GenBank/DDBJ whole genome shotgun (WGS) entry which is preliminary data.</text>
</comment>
<dbReference type="InterPro" id="IPR019545">
    <property type="entry name" value="DM13_domain"/>
</dbReference>
<organism evidence="3 4">
    <name type="scientific">Paralimibaculum aggregatum</name>
    <dbReference type="NCBI Taxonomy" id="3036245"/>
    <lineage>
        <taxon>Bacteria</taxon>
        <taxon>Pseudomonadati</taxon>
        <taxon>Pseudomonadota</taxon>
        <taxon>Alphaproteobacteria</taxon>
        <taxon>Rhodobacterales</taxon>
        <taxon>Paracoccaceae</taxon>
        <taxon>Paralimibaculum</taxon>
    </lineage>
</organism>
<feature type="domain" description="DM13" evidence="2">
    <location>
        <begin position="28"/>
        <end position="126"/>
    </location>
</feature>
<keyword evidence="4" id="KW-1185">Reference proteome</keyword>
<evidence type="ECO:0000313" key="4">
    <source>
        <dbReference type="Proteomes" id="UP001239909"/>
    </source>
</evidence>
<dbReference type="RefSeq" id="WP_285670386.1">
    <property type="nucleotide sequence ID" value="NZ_BSYI01000005.1"/>
</dbReference>
<protein>
    <recommendedName>
        <fullName evidence="2">DM13 domain-containing protein</fullName>
    </recommendedName>
</protein>
<proteinExistence type="predicted"/>
<feature type="chain" id="PRO_5045518333" description="DM13 domain-containing protein" evidence="1">
    <location>
        <begin position="24"/>
        <end position="126"/>
    </location>
</feature>